<feature type="non-terminal residue" evidence="1">
    <location>
        <position position="1"/>
    </location>
</feature>
<dbReference type="EMBL" id="BPLR01005333">
    <property type="protein sequence ID" value="GIY01537.1"/>
    <property type="molecule type" value="Genomic_DNA"/>
</dbReference>
<evidence type="ECO:0000313" key="1">
    <source>
        <dbReference type="EMBL" id="GIY01537.1"/>
    </source>
</evidence>
<dbReference type="AlphaFoldDB" id="A0AAV4PWR5"/>
<sequence length="43" mass="4722">SILFQANAQRCPPSLPTQMRLAQHIKDYPGQLGLHSKTVCSAD</sequence>
<reference evidence="1 2" key="1">
    <citation type="submission" date="2021-06" db="EMBL/GenBank/DDBJ databases">
        <title>Caerostris extrusa draft genome.</title>
        <authorList>
            <person name="Kono N."/>
            <person name="Arakawa K."/>
        </authorList>
    </citation>
    <scope>NUCLEOTIDE SEQUENCE [LARGE SCALE GENOMIC DNA]</scope>
</reference>
<evidence type="ECO:0000313" key="2">
    <source>
        <dbReference type="Proteomes" id="UP001054945"/>
    </source>
</evidence>
<gene>
    <name evidence="1" type="ORF">CEXT_126081</name>
</gene>
<comment type="caution">
    <text evidence="1">The sequence shown here is derived from an EMBL/GenBank/DDBJ whole genome shotgun (WGS) entry which is preliminary data.</text>
</comment>
<organism evidence="1 2">
    <name type="scientific">Caerostris extrusa</name>
    <name type="common">Bark spider</name>
    <name type="synonym">Caerostris bankana</name>
    <dbReference type="NCBI Taxonomy" id="172846"/>
    <lineage>
        <taxon>Eukaryota</taxon>
        <taxon>Metazoa</taxon>
        <taxon>Ecdysozoa</taxon>
        <taxon>Arthropoda</taxon>
        <taxon>Chelicerata</taxon>
        <taxon>Arachnida</taxon>
        <taxon>Araneae</taxon>
        <taxon>Araneomorphae</taxon>
        <taxon>Entelegynae</taxon>
        <taxon>Araneoidea</taxon>
        <taxon>Araneidae</taxon>
        <taxon>Caerostris</taxon>
    </lineage>
</organism>
<proteinExistence type="predicted"/>
<dbReference type="Proteomes" id="UP001054945">
    <property type="component" value="Unassembled WGS sequence"/>
</dbReference>
<accession>A0AAV4PWR5</accession>
<keyword evidence="2" id="KW-1185">Reference proteome</keyword>
<name>A0AAV4PWR5_CAEEX</name>
<protein>
    <submittedName>
        <fullName evidence="1">Uncharacterized protein</fullName>
    </submittedName>
</protein>